<dbReference type="EMBL" id="AVOT02053282">
    <property type="protein sequence ID" value="MBW0548137.1"/>
    <property type="molecule type" value="Genomic_DNA"/>
</dbReference>
<keyword evidence="2" id="KW-1185">Reference proteome</keyword>
<comment type="caution">
    <text evidence="1">The sequence shown here is derived from an EMBL/GenBank/DDBJ whole genome shotgun (WGS) entry which is preliminary data.</text>
</comment>
<evidence type="ECO:0000313" key="1">
    <source>
        <dbReference type="EMBL" id="MBW0548137.1"/>
    </source>
</evidence>
<gene>
    <name evidence="1" type="ORF">O181_087852</name>
</gene>
<dbReference type="OrthoDB" id="413122at2759"/>
<name>A0A9Q3P3Y3_9BASI</name>
<dbReference type="AlphaFoldDB" id="A0A9Q3P3Y3"/>
<organism evidence="1 2">
    <name type="scientific">Austropuccinia psidii MF-1</name>
    <dbReference type="NCBI Taxonomy" id="1389203"/>
    <lineage>
        <taxon>Eukaryota</taxon>
        <taxon>Fungi</taxon>
        <taxon>Dikarya</taxon>
        <taxon>Basidiomycota</taxon>
        <taxon>Pucciniomycotina</taxon>
        <taxon>Pucciniomycetes</taxon>
        <taxon>Pucciniales</taxon>
        <taxon>Sphaerophragmiaceae</taxon>
        <taxon>Austropuccinia</taxon>
    </lineage>
</organism>
<proteinExistence type="predicted"/>
<evidence type="ECO:0000313" key="2">
    <source>
        <dbReference type="Proteomes" id="UP000765509"/>
    </source>
</evidence>
<accession>A0A9Q3P3Y3</accession>
<reference evidence="1" key="1">
    <citation type="submission" date="2021-03" db="EMBL/GenBank/DDBJ databases">
        <title>Draft genome sequence of rust myrtle Austropuccinia psidii MF-1, a brazilian biotype.</title>
        <authorList>
            <person name="Quecine M.C."/>
            <person name="Pachon D.M.R."/>
            <person name="Bonatelli M.L."/>
            <person name="Correr F.H."/>
            <person name="Franceschini L.M."/>
            <person name="Leite T.F."/>
            <person name="Margarido G.R.A."/>
            <person name="Almeida C.A."/>
            <person name="Ferrarezi J.A."/>
            <person name="Labate C.A."/>
        </authorList>
    </citation>
    <scope>NUCLEOTIDE SEQUENCE</scope>
    <source>
        <strain evidence="1">MF-1</strain>
    </source>
</reference>
<dbReference type="Proteomes" id="UP000765509">
    <property type="component" value="Unassembled WGS sequence"/>
</dbReference>
<protein>
    <submittedName>
        <fullName evidence="1">Uncharacterized protein</fullName>
    </submittedName>
</protein>
<sequence>MIQDLEDMVRQFCAYGLELKYCDLFTHYWCILLTAMESAYKTFIDASTNQSPSILERGWNPRLAQDSLRKDLVEIHPTDSRFKGIIPKARKHAVRCMEDSFEYSKDKWDKSHATPELNVGDLALLSTTNVDDIKGCKKIKYSFSGPFVINDLHGENSVEVELFEELSNKHPKFPVSLIKHQKFPLRNKYPKHIIPVESSGVRKITKVLKERKLRAKKVREYRLRYIDPTCEDEWLAEKEIPKSTKPLKRFRHTRNNNIQR</sequence>